<organism evidence="2 3">
    <name type="scientific">Physcomitrium patens</name>
    <name type="common">Spreading-leaved earth moss</name>
    <name type="synonym">Physcomitrella patens</name>
    <dbReference type="NCBI Taxonomy" id="3218"/>
    <lineage>
        <taxon>Eukaryota</taxon>
        <taxon>Viridiplantae</taxon>
        <taxon>Streptophyta</taxon>
        <taxon>Embryophyta</taxon>
        <taxon>Bryophyta</taxon>
        <taxon>Bryophytina</taxon>
        <taxon>Bryopsida</taxon>
        <taxon>Funariidae</taxon>
        <taxon>Funariales</taxon>
        <taxon>Funariaceae</taxon>
        <taxon>Physcomitrium</taxon>
    </lineage>
</organism>
<reference evidence="2" key="3">
    <citation type="submission" date="2020-12" db="UniProtKB">
        <authorList>
            <consortium name="EnsemblPlants"/>
        </authorList>
    </citation>
    <scope>IDENTIFICATION</scope>
</reference>
<dbReference type="Proteomes" id="UP000006727">
    <property type="component" value="Chromosome 20"/>
</dbReference>
<evidence type="ECO:0000313" key="2">
    <source>
        <dbReference type="EnsemblPlants" id="PAC:32945439.CDS.1"/>
    </source>
</evidence>
<sequence>MLDALESFTPRCIRMEYYDNEWSIMTLRMAYYLLCITTANGVFLIETSFLMPDALIDMSAYTFVFNFRKELLYALLYCRVAEWRTIFLLLLGSYSLGGRRLCHWGGCQSRRSRSRLICSQVLC</sequence>
<reference evidence="2 3" key="1">
    <citation type="journal article" date="2008" name="Science">
        <title>The Physcomitrella genome reveals evolutionary insights into the conquest of land by plants.</title>
        <authorList>
            <person name="Rensing S."/>
            <person name="Lang D."/>
            <person name="Zimmer A."/>
            <person name="Terry A."/>
            <person name="Salamov A."/>
            <person name="Shapiro H."/>
            <person name="Nishiyama T."/>
            <person name="Perroud P.-F."/>
            <person name="Lindquist E."/>
            <person name="Kamisugi Y."/>
            <person name="Tanahashi T."/>
            <person name="Sakakibara K."/>
            <person name="Fujita T."/>
            <person name="Oishi K."/>
            <person name="Shin-I T."/>
            <person name="Kuroki Y."/>
            <person name="Toyoda A."/>
            <person name="Suzuki Y."/>
            <person name="Hashimoto A."/>
            <person name="Yamaguchi K."/>
            <person name="Sugano A."/>
            <person name="Kohara Y."/>
            <person name="Fujiyama A."/>
            <person name="Anterola A."/>
            <person name="Aoki S."/>
            <person name="Ashton N."/>
            <person name="Barbazuk W.B."/>
            <person name="Barker E."/>
            <person name="Bennetzen J."/>
            <person name="Bezanilla M."/>
            <person name="Blankenship R."/>
            <person name="Cho S.H."/>
            <person name="Dutcher S."/>
            <person name="Estelle M."/>
            <person name="Fawcett J.A."/>
            <person name="Gundlach H."/>
            <person name="Hanada K."/>
            <person name="Heyl A."/>
            <person name="Hicks K.A."/>
            <person name="Hugh J."/>
            <person name="Lohr M."/>
            <person name="Mayer K."/>
            <person name="Melkozernov A."/>
            <person name="Murata T."/>
            <person name="Nelson D."/>
            <person name="Pils B."/>
            <person name="Prigge M."/>
            <person name="Reiss B."/>
            <person name="Renner T."/>
            <person name="Rombauts S."/>
            <person name="Rushton P."/>
            <person name="Sanderfoot A."/>
            <person name="Schween G."/>
            <person name="Shiu S.-H."/>
            <person name="Stueber K."/>
            <person name="Theodoulou F.L."/>
            <person name="Tu H."/>
            <person name="Van de Peer Y."/>
            <person name="Verrier P.J."/>
            <person name="Waters E."/>
            <person name="Wood A."/>
            <person name="Yang L."/>
            <person name="Cove D."/>
            <person name="Cuming A."/>
            <person name="Hasebe M."/>
            <person name="Lucas S."/>
            <person name="Mishler D.B."/>
            <person name="Reski R."/>
            <person name="Grigoriev I."/>
            <person name="Quatrano R.S."/>
            <person name="Boore J.L."/>
        </authorList>
    </citation>
    <scope>NUCLEOTIDE SEQUENCE [LARGE SCALE GENOMIC DNA]</scope>
    <source>
        <strain evidence="2 3">cv. Gransden 2004</strain>
    </source>
</reference>
<evidence type="ECO:0000256" key="1">
    <source>
        <dbReference type="SAM" id="Phobius"/>
    </source>
</evidence>
<proteinExistence type="predicted"/>
<name>A0A7I4EUQ0_PHYPA</name>
<evidence type="ECO:0000313" key="3">
    <source>
        <dbReference type="Proteomes" id="UP000006727"/>
    </source>
</evidence>
<keyword evidence="1" id="KW-0472">Membrane</keyword>
<dbReference type="AlphaFoldDB" id="A0A7I4EUQ0"/>
<keyword evidence="1" id="KW-0812">Transmembrane</keyword>
<reference evidence="2 3" key="2">
    <citation type="journal article" date="2018" name="Plant J.">
        <title>The Physcomitrella patens chromosome-scale assembly reveals moss genome structure and evolution.</title>
        <authorList>
            <person name="Lang D."/>
            <person name="Ullrich K.K."/>
            <person name="Murat F."/>
            <person name="Fuchs J."/>
            <person name="Jenkins J."/>
            <person name="Haas F.B."/>
            <person name="Piednoel M."/>
            <person name="Gundlach H."/>
            <person name="Van Bel M."/>
            <person name="Meyberg R."/>
            <person name="Vives C."/>
            <person name="Morata J."/>
            <person name="Symeonidi A."/>
            <person name="Hiss M."/>
            <person name="Muchero W."/>
            <person name="Kamisugi Y."/>
            <person name="Saleh O."/>
            <person name="Blanc G."/>
            <person name="Decker E.L."/>
            <person name="van Gessel N."/>
            <person name="Grimwood J."/>
            <person name="Hayes R.D."/>
            <person name="Graham S.W."/>
            <person name="Gunter L.E."/>
            <person name="McDaniel S.F."/>
            <person name="Hoernstein S.N.W."/>
            <person name="Larsson A."/>
            <person name="Li F.W."/>
            <person name="Perroud P.F."/>
            <person name="Phillips J."/>
            <person name="Ranjan P."/>
            <person name="Rokshar D.S."/>
            <person name="Rothfels C.J."/>
            <person name="Schneider L."/>
            <person name="Shu S."/>
            <person name="Stevenson D.W."/>
            <person name="Thummler F."/>
            <person name="Tillich M."/>
            <person name="Villarreal Aguilar J.C."/>
            <person name="Widiez T."/>
            <person name="Wong G.K."/>
            <person name="Wymore A."/>
            <person name="Zhang Y."/>
            <person name="Zimmer A.D."/>
            <person name="Quatrano R.S."/>
            <person name="Mayer K.F.X."/>
            <person name="Goodstein D."/>
            <person name="Casacuberta J.M."/>
            <person name="Vandepoele K."/>
            <person name="Reski R."/>
            <person name="Cuming A.C."/>
            <person name="Tuskan G.A."/>
            <person name="Maumus F."/>
            <person name="Salse J."/>
            <person name="Schmutz J."/>
            <person name="Rensing S.A."/>
        </authorList>
    </citation>
    <scope>NUCLEOTIDE SEQUENCE [LARGE SCALE GENOMIC DNA]</scope>
    <source>
        <strain evidence="2 3">cv. Gransden 2004</strain>
    </source>
</reference>
<keyword evidence="1" id="KW-1133">Transmembrane helix</keyword>
<protein>
    <submittedName>
        <fullName evidence="2">Uncharacterized protein</fullName>
    </submittedName>
</protein>
<accession>A0A7I4EUQ0</accession>
<dbReference type="EnsemblPlants" id="Pp3c20_5465V3.1">
    <property type="protein sequence ID" value="PAC:32945439.CDS.1"/>
    <property type="gene ID" value="Pp3c20_5465"/>
</dbReference>
<dbReference type="Gramene" id="Pp3c20_5465V3.1">
    <property type="protein sequence ID" value="PAC:32945439.CDS.1"/>
    <property type="gene ID" value="Pp3c20_5465"/>
</dbReference>
<feature type="transmembrane region" description="Helical" evidence="1">
    <location>
        <begin position="30"/>
        <end position="51"/>
    </location>
</feature>
<dbReference type="InParanoid" id="A0A7I4EUQ0"/>
<dbReference type="EMBL" id="ABEU02000020">
    <property type="status" value="NOT_ANNOTATED_CDS"/>
    <property type="molecule type" value="Genomic_DNA"/>
</dbReference>
<keyword evidence="3" id="KW-1185">Reference proteome</keyword>